<dbReference type="InParanoid" id="Q55DM3"/>
<organism evidence="1 2">
    <name type="scientific">Dictyostelium discoideum</name>
    <name type="common">Social amoeba</name>
    <dbReference type="NCBI Taxonomy" id="44689"/>
    <lineage>
        <taxon>Eukaryota</taxon>
        <taxon>Amoebozoa</taxon>
        <taxon>Evosea</taxon>
        <taxon>Eumycetozoa</taxon>
        <taxon>Dictyostelia</taxon>
        <taxon>Dictyosteliales</taxon>
        <taxon>Dictyosteliaceae</taxon>
        <taxon>Dictyostelium</taxon>
    </lineage>
</organism>
<evidence type="ECO:0000313" key="1">
    <source>
        <dbReference type="EMBL" id="EAL72152.1"/>
    </source>
</evidence>
<dbReference type="KEGG" id="ddi:DDB_G0269604"/>
<proteinExistence type="predicted"/>
<dbReference type="HOGENOM" id="CLU_2431588_0_0_1"/>
<accession>Q55DM3</accession>
<dbReference type="AlphaFoldDB" id="Q55DM3"/>
<sequence>MMLPFCGNMQYDHTRMGEIPESNSVLFYQMKYYGEINDVSKKENLTSSFGYYDRYFKKIFLFSKLLYMSFKILNNNNIDLNFQQNLYDFQA</sequence>
<comment type="caution">
    <text evidence="1">The sequence shown here is derived from an EMBL/GenBank/DDBJ whole genome shotgun (WGS) entry which is preliminary data.</text>
</comment>
<dbReference type="EMBL" id="AAFI02000005">
    <property type="protein sequence ID" value="EAL72152.1"/>
    <property type="molecule type" value="Genomic_DNA"/>
</dbReference>
<dbReference type="GeneID" id="8617058"/>
<gene>
    <name evidence="1" type="ORF">DDB_G0269604</name>
</gene>
<dbReference type="Proteomes" id="UP000002195">
    <property type="component" value="Unassembled WGS sequence"/>
</dbReference>
<reference evidence="1 2" key="1">
    <citation type="journal article" date="2005" name="Nature">
        <title>The genome of the social amoeba Dictyostelium discoideum.</title>
        <authorList>
            <consortium name="The Dictyostelium discoideum Sequencing Consortium"/>
            <person name="Eichinger L."/>
            <person name="Pachebat J.A."/>
            <person name="Glockner G."/>
            <person name="Rajandream M.A."/>
            <person name="Sucgang R."/>
            <person name="Berriman M."/>
            <person name="Song J."/>
            <person name="Olsen R."/>
            <person name="Szafranski K."/>
            <person name="Xu Q."/>
            <person name="Tunggal B."/>
            <person name="Kummerfeld S."/>
            <person name="Madera M."/>
            <person name="Konfortov B.A."/>
            <person name="Rivero F."/>
            <person name="Bankier A.T."/>
            <person name="Lehmann R."/>
            <person name="Hamlin N."/>
            <person name="Davies R."/>
            <person name="Gaudet P."/>
            <person name="Fey P."/>
            <person name="Pilcher K."/>
            <person name="Chen G."/>
            <person name="Saunders D."/>
            <person name="Sodergren E."/>
            <person name="Davis P."/>
            <person name="Kerhornou A."/>
            <person name="Nie X."/>
            <person name="Hall N."/>
            <person name="Anjard C."/>
            <person name="Hemphill L."/>
            <person name="Bason N."/>
            <person name="Farbrother P."/>
            <person name="Desany B."/>
            <person name="Just E."/>
            <person name="Morio T."/>
            <person name="Rost R."/>
            <person name="Churcher C."/>
            <person name="Cooper J."/>
            <person name="Haydock S."/>
            <person name="van Driessche N."/>
            <person name="Cronin A."/>
            <person name="Goodhead I."/>
            <person name="Muzny D."/>
            <person name="Mourier T."/>
            <person name="Pain A."/>
            <person name="Lu M."/>
            <person name="Harper D."/>
            <person name="Lindsay R."/>
            <person name="Hauser H."/>
            <person name="James K."/>
            <person name="Quiles M."/>
            <person name="Madan Babu M."/>
            <person name="Saito T."/>
            <person name="Buchrieser C."/>
            <person name="Wardroper A."/>
            <person name="Felder M."/>
            <person name="Thangavelu M."/>
            <person name="Johnson D."/>
            <person name="Knights A."/>
            <person name="Loulseged H."/>
            <person name="Mungall K."/>
            <person name="Oliver K."/>
            <person name="Price C."/>
            <person name="Quail M.A."/>
            <person name="Urushihara H."/>
            <person name="Hernandez J."/>
            <person name="Rabbinowitsch E."/>
            <person name="Steffen D."/>
            <person name="Sanders M."/>
            <person name="Ma J."/>
            <person name="Kohara Y."/>
            <person name="Sharp S."/>
            <person name="Simmonds M."/>
            <person name="Spiegler S."/>
            <person name="Tivey A."/>
            <person name="Sugano S."/>
            <person name="White B."/>
            <person name="Walker D."/>
            <person name="Woodward J."/>
            <person name="Winckler T."/>
            <person name="Tanaka Y."/>
            <person name="Shaulsky G."/>
            <person name="Schleicher M."/>
            <person name="Weinstock G."/>
            <person name="Rosenthal A."/>
            <person name="Cox E.C."/>
            <person name="Chisholm R.L."/>
            <person name="Gibbs R."/>
            <person name="Loomis W.F."/>
            <person name="Platzer M."/>
            <person name="Kay R.R."/>
            <person name="Williams J."/>
            <person name="Dear P.H."/>
            <person name="Noegel A.A."/>
            <person name="Barrell B."/>
            <person name="Kuspa A."/>
        </authorList>
    </citation>
    <scope>NUCLEOTIDE SEQUENCE [LARGE SCALE GENOMIC DNA]</scope>
    <source>
        <strain evidence="1 2">AX4</strain>
    </source>
</reference>
<dbReference type="VEuPathDB" id="AmoebaDB:DDB_G0269604"/>
<keyword evidence="2" id="KW-1185">Reference proteome</keyword>
<name>Q55DM3_DICDI</name>
<protein>
    <submittedName>
        <fullName evidence="1">Uncharacterized protein</fullName>
    </submittedName>
</protein>
<dbReference type="RefSeq" id="XP_646108.1">
    <property type="nucleotide sequence ID" value="XM_641016.1"/>
</dbReference>
<evidence type="ECO:0000313" key="2">
    <source>
        <dbReference type="Proteomes" id="UP000002195"/>
    </source>
</evidence>
<dbReference type="PaxDb" id="44689-DDB0190397"/>